<keyword evidence="1" id="KW-0472">Membrane</keyword>
<proteinExistence type="predicted"/>
<sequence length="86" mass="9869">MFKKIKQWLTLKPQNANKLAKKEQLKHAAILLLVGGASYGFYCYSSAEKKNQSTRKKLRSRVFLKVLLIRAVTKHSFCNSSNKLIL</sequence>
<organism evidence="2 3">
    <name type="scientific">Legionella parisiensis</name>
    <dbReference type="NCBI Taxonomy" id="45071"/>
    <lineage>
        <taxon>Bacteria</taxon>
        <taxon>Pseudomonadati</taxon>
        <taxon>Pseudomonadota</taxon>
        <taxon>Gammaproteobacteria</taxon>
        <taxon>Legionellales</taxon>
        <taxon>Legionellaceae</taxon>
        <taxon>Legionella</taxon>
    </lineage>
</organism>
<keyword evidence="1" id="KW-0812">Transmembrane</keyword>
<evidence type="ECO:0000313" key="3">
    <source>
        <dbReference type="Proteomes" id="UP000095229"/>
    </source>
</evidence>
<comment type="caution">
    <text evidence="2">The sequence shown here is derived from an EMBL/GenBank/DDBJ whole genome shotgun (WGS) entry which is preliminary data.</text>
</comment>
<evidence type="ECO:0000256" key="1">
    <source>
        <dbReference type="SAM" id="Phobius"/>
    </source>
</evidence>
<gene>
    <name evidence="2" type="ORF">lpari_00782</name>
</gene>
<protein>
    <submittedName>
        <fullName evidence="2">Uncharacterized protein</fullName>
    </submittedName>
</protein>
<keyword evidence="3" id="KW-1185">Reference proteome</keyword>
<feature type="transmembrane region" description="Helical" evidence="1">
    <location>
        <begin position="28"/>
        <end position="47"/>
    </location>
</feature>
<keyword evidence="1" id="KW-1133">Transmembrane helix</keyword>
<dbReference type="EMBL" id="LSOG01000023">
    <property type="protein sequence ID" value="OEH48219.1"/>
    <property type="molecule type" value="Genomic_DNA"/>
</dbReference>
<evidence type="ECO:0000313" key="2">
    <source>
        <dbReference type="EMBL" id="OEH48219.1"/>
    </source>
</evidence>
<dbReference type="RefSeq" id="WP_069683421.1">
    <property type="nucleotide sequence ID" value="NZ_LSOG01000023.1"/>
</dbReference>
<reference evidence="2 3" key="1">
    <citation type="submission" date="2016-02" db="EMBL/GenBank/DDBJ databases">
        <title>Secondary metabolites in Legionella.</title>
        <authorList>
            <person name="Tobias N.J."/>
            <person name="Bode H.B."/>
        </authorList>
    </citation>
    <scope>NUCLEOTIDE SEQUENCE [LARGE SCALE GENOMIC DNA]</scope>
    <source>
        <strain evidence="2 3">DSM 19216</strain>
    </source>
</reference>
<accession>A0A1E5JUM0</accession>
<dbReference type="AlphaFoldDB" id="A0A1E5JUM0"/>
<name>A0A1E5JUM0_9GAMM</name>
<dbReference type="Proteomes" id="UP000095229">
    <property type="component" value="Unassembled WGS sequence"/>
</dbReference>